<dbReference type="Proteomes" id="UP000241365">
    <property type="component" value="Segment"/>
</dbReference>
<proteinExistence type="predicted"/>
<reference evidence="2 3" key="1">
    <citation type="journal article" date="2016" name="Genome Announc.">
        <title>Complete Genome Sequence of a New Megavirus Family Member Isolated from an Inland Water Lake for the First Time in India.</title>
        <authorList>
            <person name="Chatterjee A."/>
            <person name="Ali F."/>
            <person name="Bange D."/>
            <person name="Kondabagil K."/>
        </authorList>
    </citation>
    <scope>NUCLEOTIDE SEQUENCE [LARGE SCALE GENOMIC DNA]</scope>
    <source>
        <strain evidence="2">1</strain>
    </source>
</reference>
<dbReference type="KEGG" id="vg:80512526"/>
<sequence length="437" mass="53238">MKVNNNKKIESIVSDIIKNHKSIPNNYLENNYYKLDELYYNEYLSNYSKQLEKEQEKEILENRIIEYSNATNKCKKELAIYEHKIRNLKYDIDFCLNIIYFVFRFNKFSFDLDNNCRAYSWNDLLNTKYLHKKIEMFVPYKKYYNLGKRNIINYHKTYCHIRKLRAQQIQIEKKLGKINNQYIKDVTDMCKNNKYIQEGVKLPNKINYSKGTKKYSHGEKQIMKYLDKINNLYYYYGYKWPFCRNKNVLEYDFYCMILINKCFYHFVIEFDGGQHFKTNNLYNFEMSHTNDIIKQYYAASMNVHMLRLNDKLNIKKEIKMFIKKIQSSNEYIITNSIEPISELFTDTDAHNGLECFHNFCDEMTKNDEPYNFSEIPKLCLWYKKIIRYKNNVSKKNAPKKYYDIRPKYMKQKSRYNSKTNKRIHSRVCKKPVQVIKL</sequence>
<dbReference type="EMBL" id="KU877344">
    <property type="protein sequence ID" value="ANB50164.1"/>
    <property type="molecule type" value="Genomic_DNA"/>
</dbReference>
<organism evidence="2 3">
    <name type="scientific">Powai lake megavirus</name>
    <dbReference type="NCBI Taxonomy" id="1842663"/>
    <lineage>
        <taxon>Viruses</taxon>
        <taxon>Varidnaviria</taxon>
        <taxon>Bamfordvirae</taxon>
        <taxon>Nucleocytoviricota</taxon>
        <taxon>Megaviricetes</taxon>
        <taxon>Imitervirales</taxon>
        <taxon>Mimiviridae</taxon>
        <taxon>Megamimivirinae</taxon>
        <taxon>Megavirus</taxon>
        <taxon>Megavirus powaiense</taxon>
    </lineage>
</organism>
<evidence type="ECO:0000313" key="2">
    <source>
        <dbReference type="EMBL" id="ANB50164.1"/>
    </source>
</evidence>
<protein>
    <recommendedName>
        <fullName evidence="1">DUF5889 domain-containing protein</fullName>
    </recommendedName>
</protein>
<keyword evidence="3" id="KW-1185">Reference proteome</keyword>
<dbReference type="InterPro" id="IPR045373">
    <property type="entry name" value="DUF5889"/>
</dbReference>
<dbReference type="Pfam" id="PF19237">
    <property type="entry name" value="DUF5889"/>
    <property type="match status" value="1"/>
</dbReference>
<evidence type="ECO:0000259" key="1">
    <source>
        <dbReference type="Pfam" id="PF19237"/>
    </source>
</evidence>
<evidence type="ECO:0000313" key="3">
    <source>
        <dbReference type="Proteomes" id="UP000241365"/>
    </source>
</evidence>
<dbReference type="GeneID" id="80512526"/>
<feature type="domain" description="DUF5889" evidence="1">
    <location>
        <begin position="247"/>
        <end position="361"/>
    </location>
</feature>
<dbReference type="RefSeq" id="YP_010775915.1">
    <property type="nucleotide sequence ID" value="NC_075034.1"/>
</dbReference>
<name>A0A167R0E0_9VIRU</name>
<accession>A0A167R0E0</accession>